<dbReference type="GO" id="GO:0061507">
    <property type="term" value="F:2',3'-cyclic GMP-AMP binding"/>
    <property type="evidence" value="ECO:0007669"/>
    <property type="project" value="UniProtKB-UniRule"/>
</dbReference>
<proteinExistence type="inferred from homology"/>
<comment type="subunit">
    <text evidence="4">Homodimer.</text>
</comment>
<comment type="domain">
    <text evidence="4">The substrate binding site is formed by the N-terminus of a monomer and the C-terminus of the opposite monomer.</text>
</comment>
<evidence type="ECO:0000313" key="5">
    <source>
        <dbReference type="EMBL" id="ACO53501.1"/>
    </source>
</evidence>
<keyword evidence="6" id="KW-1185">Reference proteome</keyword>
<feature type="active site" description="Proton acceptor; shared with catalytic histidine of dimeric partner" evidence="4">
    <location>
        <position position="232"/>
    </location>
</feature>
<dbReference type="Proteomes" id="UP000203846">
    <property type="component" value="Segment"/>
</dbReference>
<dbReference type="EMBL" id="FJ227128">
    <property type="protein sequence ID" value="ACO53501.1"/>
    <property type="molecule type" value="Genomic_DNA"/>
</dbReference>
<dbReference type="Pfam" id="PF04766">
    <property type="entry name" value="Baculo_p26"/>
    <property type="match status" value="1"/>
</dbReference>
<comment type="catalytic activity">
    <reaction evidence="3">
        <text>2',3'-cGAMP + H2O = Gp(2'-5')Ap(3') + H(+)</text>
        <dbReference type="Rhea" id="RHEA:59472"/>
        <dbReference type="ChEBI" id="CHEBI:15377"/>
        <dbReference type="ChEBI" id="CHEBI:15378"/>
        <dbReference type="ChEBI" id="CHEBI:143093"/>
        <dbReference type="ChEBI" id="CHEBI:143098"/>
    </reaction>
    <physiologicalReaction direction="left-to-right" evidence="3">
        <dbReference type="Rhea" id="RHEA:59473"/>
    </physiologicalReaction>
</comment>
<organism evidence="5 6">
    <name type="scientific">Euproctis pseudoconspersa nucleopolyhedrovirus</name>
    <dbReference type="NCBI Taxonomy" id="307467"/>
    <lineage>
        <taxon>Viruses</taxon>
        <taxon>Viruses incertae sedis</taxon>
        <taxon>Naldaviricetes</taxon>
        <taxon>Lefavirales</taxon>
        <taxon>Baculoviridae</taxon>
        <taxon>Alphabaculovirus</taxon>
        <taxon>Alphabaculovirus eupseudoconspersae</taxon>
    </lineage>
</organism>
<dbReference type="KEGG" id="vg:7804606"/>
<dbReference type="HAMAP" id="MF_04143">
    <property type="entry name" value="Poxins"/>
    <property type="match status" value="1"/>
</dbReference>
<dbReference type="OrthoDB" id="7755at10239"/>
<comment type="caution">
    <text evidence="4">Lacks conserved residue(s) required for the propagation of feature annotation.</text>
</comment>
<evidence type="ECO:0000256" key="3">
    <source>
        <dbReference type="ARBA" id="ARBA00023932"/>
    </source>
</evidence>
<accession>C3TWV9</accession>
<dbReference type="GO" id="GO:0016787">
    <property type="term" value="F:hydrolase activity"/>
    <property type="evidence" value="ECO:0007669"/>
    <property type="project" value="UniProtKB-KW"/>
</dbReference>
<evidence type="ECO:0000313" key="6">
    <source>
        <dbReference type="Proteomes" id="UP000203846"/>
    </source>
</evidence>
<protein>
    <submittedName>
        <fullName evidence="5">p26-1</fullName>
    </submittedName>
</protein>
<name>C3TWV9_9ABAC</name>
<reference evidence="5 6" key="1">
    <citation type="journal article" date="2009" name="Virus Genes">
        <title>Morphology and genome of Euproctis pseudoconspersa nucleopolyhedrovirus.</title>
        <authorList>
            <person name="Tang X.D."/>
            <person name="Xiao Q."/>
            <person name="Ma X.C."/>
            <person name="Zhu Z.R."/>
            <person name="Zhang C.X."/>
        </authorList>
    </citation>
    <scope>NUCLEOTIDE SEQUENCE [LARGE SCALE GENOMIC DNA]</scope>
    <source>
        <strain evidence="5 6">Hangzhou</strain>
    </source>
</reference>
<feature type="site" description="Substrate binding" evidence="4">
    <location>
        <position position="127"/>
    </location>
</feature>
<feature type="active site" description="Proton donor" evidence="4">
    <location>
        <position position="76"/>
    </location>
</feature>
<keyword evidence="1 4" id="KW-0540">Nuclease</keyword>
<evidence type="ECO:0000256" key="4">
    <source>
        <dbReference type="HAMAP-Rule" id="MF_04143"/>
    </source>
</evidence>
<sequence>MRSSSTSLAIFLSIVAAMISHGVSEKAIKSVYDVKYTVNRNNRIVDVISVNNKPLSVEIVAANGQSSGQKRLDLAHHFPGVIVDGLVFDTGVGFDARTVLQVLLDNGTLLRVVPDRVYTNFHTHNRRMVYGQLRTFALRNFAAADQIYIGAPIFLDGKLVSVVTCRFDDYDNGVVLFPVSAVRAPGLMSGQIHFDDKVIVEKLRPGMSIYGRVQLPYNAQNDSADSSILNLKRFAVSASDNRLMYRNLPRTIVVFHDRKQISIGLVEGEFEIDRVRLDGPLIVPQSVE</sequence>
<dbReference type="RefSeq" id="YP_002854661.1">
    <property type="nucleotide sequence ID" value="NC_012639.1"/>
</dbReference>
<dbReference type="InterPro" id="IPR006853">
    <property type="entry name" value="Poxin_vir"/>
</dbReference>
<evidence type="ECO:0000256" key="2">
    <source>
        <dbReference type="ARBA" id="ARBA00022801"/>
    </source>
</evidence>
<feature type="site" description="Substrate binding" evidence="4">
    <location>
        <position position="276"/>
    </location>
</feature>
<feature type="site" description="Substrate binding" evidence="4">
    <location>
        <position position="274"/>
    </location>
</feature>
<comment type="function">
    <text evidence="4">Nuclease that cleaves host 2',3'-cGAMP.</text>
</comment>
<dbReference type="GO" id="GO:0004518">
    <property type="term" value="F:nuclease activity"/>
    <property type="evidence" value="ECO:0007669"/>
    <property type="project" value="UniProtKB-UniRule"/>
</dbReference>
<dbReference type="GeneID" id="7804606"/>
<evidence type="ECO:0000256" key="1">
    <source>
        <dbReference type="ARBA" id="ARBA00022722"/>
    </source>
</evidence>
<keyword evidence="2 4" id="KW-0378">Hydrolase</keyword>